<dbReference type="AlphaFoldDB" id="A0AA87YXP4"/>
<dbReference type="SUPFAM" id="SSF48452">
    <property type="entry name" value="TPR-like"/>
    <property type="match status" value="1"/>
</dbReference>
<dbReference type="GO" id="GO:0032979">
    <property type="term" value="P:protein insertion into mitochondrial inner membrane from matrix"/>
    <property type="evidence" value="ECO:0007669"/>
    <property type="project" value="TreeGrafter"/>
</dbReference>
<keyword evidence="5 7" id="KW-0472">Membrane</keyword>
<evidence type="ECO:0000256" key="4">
    <source>
        <dbReference type="ARBA" id="ARBA00022989"/>
    </source>
</evidence>
<comment type="subcellular location">
    <subcellularLocation>
        <location evidence="1">Membrane</location>
        <topology evidence="1">Multi-pass membrane protein</topology>
    </subcellularLocation>
</comment>
<gene>
    <name evidence="8" type="ORF">TIFTF001_001138</name>
</gene>
<evidence type="ECO:0000256" key="7">
    <source>
        <dbReference type="SAM" id="Phobius"/>
    </source>
</evidence>
<dbReference type="Pfam" id="PF14559">
    <property type="entry name" value="TPR_19"/>
    <property type="match status" value="1"/>
</dbReference>
<comment type="similarity">
    <text evidence="2">Belongs to the OXA1/ALB3/YidC (TC 2.A.9.2) family.</text>
</comment>
<feature type="transmembrane region" description="Helical" evidence="7">
    <location>
        <begin position="200"/>
        <end position="218"/>
    </location>
</feature>
<name>A0AA87YXP4_FICCA</name>
<feature type="transmembrane region" description="Helical" evidence="7">
    <location>
        <begin position="130"/>
        <end position="153"/>
    </location>
</feature>
<dbReference type="GO" id="GO:0005743">
    <property type="term" value="C:mitochondrial inner membrane"/>
    <property type="evidence" value="ECO:0007669"/>
    <property type="project" value="TreeGrafter"/>
</dbReference>
<keyword evidence="3 7" id="KW-0812">Transmembrane</keyword>
<evidence type="ECO:0008006" key="10">
    <source>
        <dbReference type="Google" id="ProtNLM"/>
    </source>
</evidence>
<evidence type="ECO:0000313" key="8">
    <source>
        <dbReference type="EMBL" id="GMN25994.1"/>
    </source>
</evidence>
<reference evidence="8" key="1">
    <citation type="submission" date="2023-07" db="EMBL/GenBank/DDBJ databases">
        <title>draft genome sequence of fig (Ficus carica).</title>
        <authorList>
            <person name="Takahashi T."/>
            <person name="Nishimura K."/>
        </authorList>
    </citation>
    <scope>NUCLEOTIDE SEQUENCE</scope>
</reference>
<dbReference type="InterPro" id="IPR011990">
    <property type="entry name" value="TPR-like_helical_dom_sf"/>
</dbReference>
<comment type="caution">
    <text evidence="8">The sequence shown here is derived from an EMBL/GenBank/DDBJ whole genome shotgun (WGS) entry which is preliminary data.</text>
</comment>
<feature type="compositionally biased region" description="Polar residues" evidence="6">
    <location>
        <begin position="305"/>
        <end position="331"/>
    </location>
</feature>
<organism evidence="8 9">
    <name type="scientific">Ficus carica</name>
    <name type="common">Common fig</name>
    <dbReference type="NCBI Taxonomy" id="3494"/>
    <lineage>
        <taxon>Eukaryota</taxon>
        <taxon>Viridiplantae</taxon>
        <taxon>Streptophyta</taxon>
        <taxon>Embryophyta</taxon>
        <taxon>Tracheophyta</taxon>
        <taxon>Spermatophyta</taxon>
        <taxon>Magnoliopsida</taxon>
        <taxon>eudicotyledons</taxon>
        <taxon>Gunneridae</taxon>
        <taxon>Pentapetalae</taxon>
        <taxon>rosids</taxon>
        <taxon>fabids</taxon>
        <taxon>Rosales</taxon>
        <taxon>Moraceae</taxon>
        <taxon>Ficeae</taxon>
        <taxon>Ficus</taxon>
    </lineage>
</organism>
<dbReference type="GO" id="GO:0032977">
    <property type="term" value="F:membrane insertase activity"/>
    <property type="evidence" value="ECO:0007669"/>
    <property type="project" value="InterPro"/>
</dbReference>
<keyword evidence="9" id="KW-1185">Reference proteome</keyword>
<dbReference type="Proteomes" id="UP001187192">
    <property type="component" value="Unassembled WGS sequence"/>
</dbReference>
<dbReference type="PANTHER" id="PTHR12428">
    <property type="entry name" value="OXA1"/>
    <property type="match status" value="1"/>
</dbReference>
<protein>
    <recommendedName>
        <fullName evidence="10">ALBINO3-like protein 2, chloroplastic</fullName>
    </recommendedName>
</protein>
<evidence type="ECO:0000256" key="6">
    <source>
        <dbReference type="SAM" id="MobiDB-lite"/>
    </source>
</evidence>
<dbReference type="CDD" id="cd20069">
    <property type="entry name" value="5TM_Oxa1-like"/>
    <property type="match status" value="1"/>
</dbReference>
<evidence type="ECO:0000256" key="3">
    <source>
        <dbReference type="ARBA" id="ARBA00022692"/>
    </source>
</evidence>
<evidence type="ECO:0000256" key="5">
    <source>
        <dbReference type="ARBA" id="ARBA00023136"/>
    </source>
</evidence>
<evidence type="ECO:0000256" key="1">
    <source>
        <dbReference type="ARBA" id="ARBA00004141"/>
    </source>
</evidence>
<evidence type="ECO:0000313" key="9">
    <source>
        <dbReference type="Proteomes" id="UP001187192"/>
    </source>
</evidence>
<keyword evidence="4 7" id="KW-1133">Transmembrane helix</keyword>
<feature type="region of interest" description="Disordered" evidence="6">
    <location>
        <begin position="300"/>
        <end position="332"/>
    </location>
</feature>
<accession>A0AA87YXP4</accession>
<evidence type="ECO:0000256" key="2">
    <source>
        <dbReference type="ARBA" id="ARBA00010583"/>
    </source>
</evidence>
<dbReference type="PANTHER" id="PTHR12428:SF65">
    <property type="entry name" value="CYTOCHROME C OXIDASE ASSEMBLY PROTEIN COX18, MITOCHONDRIAL"/>
    <property type="match status" value="1"/>
</dbReference>
<dbReference type="EMBL" id="BTGU01000001">
    <property type="protein sequence ID" value="GMN25994.1"/>
    <property type="molecule type" value="Genomic_DNA"/>
</dbReference>
<dbReference type="Gene3D" id="1.25.40.10">
    <property type="entry name" value="Tetratricopeptide repeat domain"/>
    <property type="match status" value="1"/>
</dbReference>
<sequence length="519" mass="57594">MATHKILHRLRRSIPTTSLSRQYHLLTNPNPNSTTLLNPLRLSLLSPRTANSLAGALRPFSSRSISSRADDDSELAEAGGFDVDSVTELSELVTDSKIVDASLSNAAEDSILPVRELISLLDGFHEFTGLPWWLVIVSSTLALRATLFPLLIFQLHKLKQIGELFYKLPPPIPPPLSGKSYIDQIQLFLKEKKAIGCPSFFWFLPYVCVQVPCFILWMTTIRRMSLDHHPGFECGGAFWFQNLTEVSQGALGAILPVMIAALHYTNVQGSLVYWATNGSLTCIQQLSLKHPVVRAKLGLPDKDNSSPAADSAGTSTPAITASSKPEIQQEVSVEDLSPKELISLSVQLLSKQDIERAIYMLELTLEKDPESIRGMMLLGQTLLQKGELAEAIEYLERAIPKLLLDGFPTEVEAVGDLILASQWAGAAYCRQGKFSEGLVHLERIGKLKEPDDPRVKGHYFDTLLLLSSALYNVGRREEALLNLRLLAAHDPAYNEYLEQCENNDDSFVSDLANSRRRDY</sequence>
<proteinExistence type="inferred from homology"/>
<dbReference type="InterPro" id="IPR001708">
    <property type="entry name" value="YidC/ALB3/OXA1/COX18"/>
</dbReference>